<protein>
    <submittedName>
        <fullName evidence="5">Uncharacterized protein</fullName>
    </submittedName>
</protein>
<dbReference type="EMBL" id="KK914751">
    <property type="protein sequence ID" value="KDP29345.1"/>
    <property type="molecule type" value="Genomic_DNA"/>
</dbReference>
<dbReference type="Proteomes" id="UP000027138">
    <property type="component" value="Unassembled WGS sequence"/>
</dbReference>
<accession>A0A067KAR0</accession>
<dbReference type="GO" id="GO:0010227">
    <property type="term" value="P:floral organ abscission"/>
    <property type="evidence" value="ECO:0007669"/>
    <property type="project" value="InterPro"/>
</dbReference>
<comment type="subcellular location">
    <subcellularLocation>
        <location evidence="1">Secreted</location>
        <location evidence="1">Extracellular space</location>
    </subcellularLocation>
</comment>
<evidence type="ECO:0000256" key="4">
    <source>
        <dbReference type="SAM" id="SignalP"/>
    </source>
</evidence>
<evidence type="ECO:0000313" key="5">
    <source>
        <dbReference type="EMBL" id="KDP29345.1"/>
    </source>
</evidence>
<dbReference type="GO" id="GO:0005576">
    <property type="term" value="C:extracellular region"/>
    <property type="evidence" value="ECO:0007669"/>
    <property type="project" value="UniProtKB-SubCell"/>
</dbReference>
<keyword evidence="2" id="KW-0964">Secreted</keyword>
<organism evidence="5 6">
    <name type="scientific">Jatropha curcas</name>
    <name type="common">Barbados nut</name>
    <dbReference type="NCBI Taxonomy" id="180498"/>
    <lineage>
        <taxon>Eukaryota</taxon>
        <taxon>Viridiplantae</taxon>
        <taxon>Streptophyta</taxon>
        <taxon>Embryophyta</taxon>
        <taxon>Tracheophyta</taxon>
        <taxon>Spermatophyta</taxon>
        <taxon>Magnoliopsida</taxon>
        <taxon>eudicotyledons</taxon>
        <taxon>Gunneridae</taxon>
        <taxon>Pentapetalae</taxon>
        <taxon>rosids</taxon>
        <taxon>fabids</taxon>
        <taxon>Malpighiales</taxon>
        <taxon>Euphorbiaceae</taxon>
        <taxon>Crotonoideae</taxon>
        <taxon>Jatropheae</taxon>
        <taxon>Jatropha</taxon>
    </lineage>
</organism>
<dbReference type="PANTHER" id="PTHR33599">
    <property type="entry name" value="PROTEIN IDA-LIKE 5"/>
    <property type="match status" value="1"/>
</dbReference>
<dbReference type="OrthoDB" id="994133at2759"/>
<evidence type="ECO:0000256" key="2">
    <source>
        <dbReference type="ARBA" id="ARBA00022525"/>
    </source>
</evidence>
<dbReference type="AlphaFoldDB" id="A0A067KAR0"/>
<evidence type="ECO:0000313" key="6">
    <source>
        <dbReference type="Proteomes" id="UP000027138"/>
    </source>
</evidence>
<dbReference type="PANTHER" id="PTHR33599:SF20">
    <property type="entry name" value="PROTEIN IDA"/>
    <property type="match status" value="1"/>
</dbReference>
<sequence length="88" mass="9991">MASSSSSSCKIIYLLFYFLLLLSSCMAARPGVTLMVDKRVFMPSENKKSNRKLYETSFFYGNRMFNYLPKGVPIPPSGPSKRHNSLQN</sequence>
<keyword evidence="6" id="KW-1185">Reference proteome</keyword>
<feature type="signal peptide" evidence="4">
    <location>
        <begin position="1"/>
        <end position="27"/>
    </location>
</feature>
<evidence type="ECO:0000256" key="3">
    <source>
        <dbReference type="ARBA" id="ARBA00022729"/>
    </source>
</evidence>
<keyword evidence="3 4" id="KW-0732">Signal</keyword>
<dbReference type="InterPro" id="IPR039639">
    <property type="entry name" value="IDA-like"/>
</dbReference>
<gene>
    <name evidence="5" type="ORF">JCGZ_18266</name>
</gene>
<name>A0A067KAR0_JATCU</name>
<evidence type="ECO:0000256" key="1">
    <source>
        <dbReference type="ARBA" id="ARBA00004239"/>
    </source>
</evidence>
<reference evidence="5 6" key="1">
    <citation type="journal article" date="2014" name="PLoS ONE">
        <title>Global Analysis of Gene Expression Profiles in Physic Nut (Jatropha curcas L.) Seedlings Exposed to Salt Stress.</title>
        <authorList>
            <person name="Zhang L."/>
            <person name="Zhang C."/>
            <person name="Wu P."/>
            <person name="Chen Y."/>
            <person name="Li M."/>
            <person name="Jiang H."/>
            <person name="Wu G."/>
        </authorList>
    </citation>
    <scope>NUCLEOTIDE SEQUENCE [LARGE SCALE GENOMIC DNA]</scope>
    <source>
        <strain evidence="6">cv. GZQX0401</strain>
        <tissue evidence="5">Young leaves</tissue>
    </source>
</reference>
<proteinExistence type="predicted"/>
<feature type="chain" id="PRO_5001643557" evidence="4">
    <location>
        <begin position="28"/>
        <end position="88"/>
    </location>
</feature>